<dbReference type="EMBL" id="CP059265">
    <property type="protein sequence ID" value="QLQ32547.1"/>
    <property type="molecule type" value="Genomic_DNA"/>
</dbReference>
<dbReference type="AlphaFoldDB" id="A0A7L6AUD1"/>
<accession>A0A7L6AUD1</accession>
<sequence>MNGAIAMDCLFAKTAKGYTEVDTKADGLPLVLRRLLIFVNGKRDLKELATLPRVDDLHKALLELEQGGYITRVPLDAPPPAAFAAATAMPIPAATPTPAPATDGFRPCRWPTTHCTSSRRAISWSIP</sequence>
<keyword evidence="2" id="KW-1185">Reference proteome</keyword>
<gene>
    <name evidence="1" type="ORF">HZT40_14235</name>
</gene>
<evidence type="ECO:0000313" key="1">
    <source>
        <dbReference type="EMBL" id="QLQ32547.1"/>
    </source>
</evidence>
<dbReference type="Proteomes" id="UP000510621">
    <property type="component" value="Chromosome"/>
</dbReference>
<dbReference type="KEGG" id="this:HZT40_14235"/>
<organism evidence="1 2">
    <name type="scientific">Candidatus Thiothrix singaporensis</name>
    <dbReference type="NCBI Taxonomy" id="2799669"/>
    <lineage>
        <taxon>Bacteria</taxon>
        <taxon>Pseudomonadati</taxon>
        <taxon>Pseudomonadota</taxon>
        <taxon>Gammaproteobacteria</taxon>
        <taxon>Thiotrichales</taxon>
        <taxon>Thiotrichaceae</taxon>
        <taxon>Thiothrix</taxon>
    </lineage>
</organism>
<protein>
    <submittedName>
        <fullName evidence="1">Uncharacterized protein</fullName>
    </submittedName>
</protein>
<reference evidence="1" key="1">
    <citation type="submission" date="2020-06" db="EMBL/GenBank/DDBJ databases">
        <title>Analysis procedures for assessing recovery of high quality, complete, closed genomes from Nanopore long read metagenome sequencing.</title>
        <authorList>
            <person name="Bessarab I."/>
            <person name="Arumugam K."/>
            <person name="Haryono M."/>
            <person name="Liu X."/>
            <person name="Roy S."/>
            <person name="Zuniga-Montanez R.E."/>
            <person name="Qiu G."/>
            <person name="Drautz-Moses D.I."/>
            <person name="Law Y.Y."/>
            <person name="Wuertz S."/>
            <person name="Lauro F.M."/>
            <person name="Huson D.H."/>
            <person name="Williams R.B."/>
        </authorList>
    </citation>
    <scope>NUCLEOTIDE SEQUENCE [LARGE SCALE GENOMIC DNA]</scope>
    <source>
        <strain evidence="1">SSD2</strain>
    </source>
</reference>
<evidence type="ECO:0000313" key="2">
    <source>
        <dbReference type="Proteomes" id="UP000510621"/>
    </source>
</evidence>
<name>A0A7L6AUD1_9GAMM</name>
<proteinExistence type="predicted"/>